<dbReference type="InterPro" id="IPR052169">
    <property type="entry name" value="CW_Biosynth-Accessory"/>
</dbReference>
<dbReference type="SMART" id="SM00854">
    <property type="entry name" value="PGA_cap"/>
    <property type="match status" value="1"/>
</dbReference>
<dbReference type="PANTHER" id="PTHR33393">
    <property type="entry name" value="POLYGLUTAMINE SYNTHESIS ACCESSORY PROTEIN RV0574C-RELATED"/>
    <property type="match status" value="1"/>
</dbReference>
<reference evidence="4 5" key="1">
    <citation type="journal article" date="2006" name="PLoS Genet.">
        <title>Secrets of soil survival revealed by the genome sequence of Arthrobacter aurescens TC1.</title>
        <authorList>
            <person name="Mongodin E.F."/>
            <person name="Shapir N."/>
            <person name="Daugherty S.C."/>
            <person name="DeBoy R.T."/>
            <person name="Emerson J.B."/>
            <person name="Shvartzbeyn A."/>
            <person name="Radune D."/>
            <person name="Vamathevan J."/>
            <person name="Riggs F."/>
            <person name="Grinberg V."/>
            <person name="Khouri H."/>
            <person name="Wackett L.P."/>
            <person name="Nelson K.E."/>
            <person name="Sadowsky M.J."/>
        </authorList>
    </citation>
    <scope>NUCLEOTIDE SEQUENCE [LARGE SCALE GENOMIC DNA]</scope>
    <source>
        <strain evidence="4 5">TC1</strain>
    </source>
</reference>
<dbReference type="Gene3D" id="3.60.21.10">
    <property type="match status" value="1"/>
</dbReference>
<dbReference type="STRING" id="290340.AAur_2304"/>
<accession>A1R731</accession>
<dbReference type="Proteomes" id="UP000000637">
    <property type="component" value="Chromosome"/>
</dbReference>
<feature type="compositionally biased region" description="Pro residues" evidence="2">
    <location>
        <begin position="88"/>
        <end position="98"/>
    </location>
</feature>
<dbReference type="InterPro" id="IPR029052">
    <property type="entry name" value="Metallo-depent_PP-like"/>
</dbReference>
<organism evidence="4 5">
    <name type="scientific">Paenarthrobacter aurescens (strain TC1)</name>
    <dbReference type="NCBI Taxonomy" id="290340"/>
    <lineage>
        <taxon>Bacteria</taxon>
        <taxon>Bacillati</taxon>
        <taxon>Actinomycetota</taxon>
        <taxon>Actinomycetes</taxon>
        <taxon>Micrococcales</taxon>
        <taxon>Micrococcaceae</taxon>
        <taxon>Paenarthrobacter</taxon>
    </lineage>
</organism>
<dbReference type="CDD" id="cd07381">
    <property type="entry name" value="MPP_CapA"/>
    <property type="match status" value="1"/>
</dbReference>
<evidence type="ECO:0000256" key="1">
    <source>
        <dbReference type="ARBA" id="ARBA00005662"/>
    </source>
</evidence>
<dbReference type="PANTHER" id="PTHR33393:SF13">
    <property type="entry name" value="PGA BIOSYNTHESIS PROTEIN CAPA"/>
    <property type="match status" value="1"/>
</dbReference>
<feature type="domain" description="Capsule synthesis protein CapA" evidence="3">
    <location>
        <begin position="110"/>
        <end position="356"/>
    </location>
</feature>
<feature type="region of interest" description="Disordered" evidence="2">
    <location>
        <begin position="70"/>
        <end position="103"/>
    </location>
</feature>
<evidence type="ECO:0000313" key="4">
    <source>
        <dbReference type="EMBL" id="ABM09378.1"/>
    </source>
</evidence>
<protein>
    <recommendedName>
        <fullName evidence="3">Capsule synthesis protein CapA domain-containing protein</fullName>
    </recommendedName>
</protein>
<evidence type="ECO:0000256" key="2">
    <source>
        <dbReference type="SAM" id="MobiDB-lite"/>
    </source>
</evidence>
<dbReference type="AlphaFoldDB" id="A1R731"/>
<sequence>MVMKRLFHVRIVSSRAARPVPPGFRRRMKVMGKITFSAAWYRPQQAALVLGAMALTLSLNACGVISETENSNRSSAASAPVTETPAPTRTPAPNPTPGKGPACPELRCTSITVTGDMLVHTQLWQQARADAAAAGLPGYTFVPLLEGQRRYIRNSDLAICHQETPVASPEGPFSAYPSFNVPPQIITASKDVGYQACTTASNHTIDRGTEGLLRTLDALDAAGLKHTGSYRTEAESKEILMLQTDAAKVAVIIGTYGHNGQIPEYPWLVDELDPAAMIAKATQAKALGADIVLGVMHAGDEYASEANAQQQEVAHALVDSGQFTMIYGHHTHSVLPIENYKGTWIVYGLGNGVTELSPWYVANNEGLLVRAQFSQNAAGTWAASDLAWAPSVIVRDPYRWCSVASDAPQGVCATPAADAETYQRTKAVVESMGAATAGAHELLITKEK</sequence>
<dbReference type="HOGENOM" id="CLU_038823_6_0_11"/>
<comment type="similarity">
    <text evidence="1">Belongs to the CapA family.</text>
</comment>
<evidence type="ECO:0000313" key="5">
    <source>
        <dbReference type="Proteomes" id="UP000000637"/>
    </source>
</evidence>
<dbReference type="InterPro" id="IPR019079">
    <property type="entry name" value="Capsule_synth_CapA"/>
</dbReference>
<dbReference type="SUPFAM" id="SSF56300">
    <property type="entry name" value="Metallo-dependent phosphatases"/>
    <property type="match status" value="1"/>
</dbReference>
<dbReference type="KEGG" id="aau:AAur_2304"/>
<dbReference type="eggNOG" id="COG2843">
    <property type="taxonomic scope" value="Bacteria"/>
</dbReference>
<evidence type="ECO:0000259" key="3">
    <source>
        <dbReference type="SMART" id="SM00854"/>
    </source>
</evidence>
<gene>
    <name evidence="4" type="ordered locus">AAur_2304</name>
</gene>
<name>A1R731_PAEAT</name>
<dbReference type="Pfam" id="PF09587">
    <property type="entry name" value="PGA_cap"/>
    <property type="match status" value="1"/>
</dbReference>
<proteinExistence type="inferred from homology"/>
<dbReference type="EMBL" id="CP000474">
    <property type="protein sequence ID" value="ABM09378.1"/>
    <property type="molecule type" value="Genomic_DNA"/>
</dbReference>
<keyword evidence="5" id="KW-1185">Reference proteome</keyword>